<evidence type="ECO:0000313" key="3">
    <source>
        <dbReference type="Proteomes" id="UP000003900"/>
    </source>
</evidence>
<evidence type="ECO:0000256" key="1">
    <source>
        <dbReference type="SAM" id="Phobius"/>
    </source>
</evidence>
<dbReference type="PATRIC" id="fig|1131935.3.peg.3133"/>
<sequence>MIVLPLLVFWLCMRRMNNAKLAAFARALATALAGYAAARLFVPIHGAELRLALDSAALGAGIGLAAYALYYAARLRATCRQSRSGGASPVDSIRFAFAETASSEKLGRLLAHEASIGYHAFLSWRKKPYATQHAAAFPATEQSSMLVVVIGAIHLLVLEGIGLHFLVHLWSSAAAWILSLSNVYLIFVLIADYRLTKLNPVLVTERLIRIRVAHDIWTDIPRDQIAAVRLLKEPLPNDELRNTAAPLFGTPNIMLDLSAPVSVTGRFGSRRDLEHVALCLDQPHEFIAALEAKADRSPS</sequence>
<gene>
    <name evidence="2" type="ORF">PDENDC454_15082</name>
</gene>
<dbReference type="AlphaFoldDB" id="H3SHK3"/>
<accession>H3SHK3</accession>
<evidence type="ECO:0000313" key="2">
    <source>
        <dbReference type="EMBL" id="EHQ61463.1"/>
    </source>
</evidence>
<feature type="transmembrane region" description="Helical" evidence="1">
    <location>
        <begin position="52"/>
        <end position="73"/>
    </location>
</feature>
<proteinExistence type="predicted"/>
<comment type="caution">
    <text evidence="2">The sequence shown here is derived from an EMBL/GenBank/DDBJ whole genome shotgun (WGS) entry which is preliminary data.</text>
</comment>
<feature type="transmembrane region" description="Helical" evidence="1">
    <location>
        <begin position="173"/>
        <end position="191"/>
    </location>
</feature>
<keyword evidence="1" id="KW-0472">Membrane</keyword>
<protein>
    <submittedName>
        <fullName evidence="2">Uncharacterized protein</fullName>
    </submittedName>
</protein>
<reference evidence="2 3" key="1">
    <citation type="journal article" date="2012" name="J. Bacteriol.">
        <title>Genome Sequence of the Pattern-Forming Social Bacterium Paenibacillus dendritiformis C454 Chiral Morphotype.</title>
        <authorList>
            <person name="Sirota-Madi A."/>
            <person name="Olender T."/>
            <person name="Helman Y."/>
            <person name="Brainis I."/>
            <person name="Finkelshtein A."/>
            <person name="Roth D."/>
            <person name="Hagai E."/>
            <person name="Leshkowitz D."/>
            <person name="Brodsky L."/>
            <person name="Galatenko V."/>
            <person name="Nikolaev V."/>
            <person name="Gutnick D.L."/>
            <person name="Lancet D."/>
            <person name="Ben-Jacob E."/>
        </authorList>
    </citation>
    <scope>NUCLEOTIDE SEQUENCE [LARGE SCALE GENOMIC DNA]</scope>
    <source>
        <strain evidence="2 3">C454</strain>
    </source>
</reference>
<keyword evidence="1" id="KW-0812">Transmembrane</keyword>
<dbReference type="STRING" id="1131935.PDENDC454_15082"/>
<feature type="transmembrane region" description="Helical" evidence="1">
    <location>
        <begin position="146"/>
        <end position="167"/>
    </location>
</feature>
<keyword evidence="1" id="KW-1133">Transmembrane helix</keyword>
<name>H3SHK3_9BACL</name>
<dbReference type="Proteomes" id="UP000003900">
    <property type="component" value="Unassembled WGS sequence"/>
</dbReference>
<organism evidence="2 3">
    <name type="scientific">Paenibacillus dendritiformis C454</name>
    <dbReference type="NCBI Taxonomy" id="1131935"/>
    <lineage>
        <taxon>Bacteria</taxon>
        <taxon>Bacillati</taxon>
        <taxon>Bacillota</taxon>
        <taxon>Bacilli</taxon>
        <taxon>Bacillales</taxon>
        <taxon>Paenibacillaceae</taxon>
        <taxon>Paenibacillus</taxon>
    </lineage>
</organism>
<keyword evidence="3" id="KW-1185">Reference proteome</keyword>
<dbReference type="EMBL" id="AHKH01000037">
    <property type="protein sequence ID" value="EHQ61463.1"/>
    <property type="molecule type" value="Genomic_DNA"/>
</dbReference>